<feature type="compositionally biased region" description="Low complexity" evidence="1">
    <location>
        <begin position="351"/>
        <end position="363"/>
    </location>
</feature>
<sequence>MPPKRGRGRPKADASPVAAAAGTSTRRQARAEKNDIARSPPALAKRGRQPKANQAAVEEPKRRSLARKQDAPAPTPTPEPAPTPAKRSGRPRKTDIAVEEASDTTAAPKARGGRGRKVAEPNVDEAPLAIKRRGRPPKDTAQANTVTTPAKNGRTARTRKQDFPYVPVDEQVPAPAKRGRRAAVEPAPATEPEPEPAPVPAPTKRAGRPPKSHPAVNDASPPKRRGRPSADATRVAGNSRVAKTKRASTTKEATRSTLRTRQPPAEKTKTKVAEPAPRRRGAAAKPPATKKKPASKKEPLKKTQKGGVAKQPAPKARRGHVFLEIPKKYQALVEEFIQNLDAGDAKPNEQEAAAKASSPEGAAMTAPGDAQEQIATVSEPSLEEDQASSVSNDQEDVEMADAEPVQDHDAATASSLPNNSVNVQRTIIVELPSPSDSESQSSNDEGMPDLAPLHHEDVAAPPENEAEDDQQLRAEDGFASGDGQAESGAMAQAVVDGVVLDADGSIRENFSDFEDSIPSVREDSPPAQEIVLDEEETVAYEYSEAGTDKSPIPTVAADLDLGTPQGASTPAPERWGQTDYPSEGDTEGLYQHTSPLQGQSLF</sequence>
<feature type="compositionally biased region" description="Polar residues" evidence="1">
    <location>
        <begin position="141"/>
        <end position="150"/>
    </location>
</feature>
<dbReference type="InterPro" id="IPR017956">
    <property type="entry name" value="AT_hook_DNA-bd_motif"/>
</dbReference>
<dbReference type="EMBL" id="KZ678128">
    <property type="protein sequence ID" value="PSN74364.1"/>
    <property type="molecule type" value="Genomic_DNA"/>
</dbReference>
<accession>A0A2T2P9M5</accession>
<gene>
    <name evidence="2" type="ORF">BS50DRAFT_14012</name>
</gene>
<dbReference type="SMART" id="SM00384">
    <property type="entry name" value="AT_hook"/>
    <property type="match status" value="5"/>
</dbReference>
<proteinExistence type="predicted"/>
<feature type="region of interest" description="Disordered" evidence="1">
    <location>
        <begin position="510"/>
        <end position="529"/>
    </location>
</feature>
<feature type="region of interest" description="Disordered" evidence="1">
    <location>
        <begin position="343"/>
        <end position="490"/>
    </location>
</feature>
<dbReference type="OrthoDB" id="3798269at2759"/>
<organism evidence="2 3">
    <name type="scientific">Corynespora cassiicola Philippines</name>
    <dbReference type="NCBI Taxonomy" id="1448308"/>
    <lineage>
        <taxon>Eukaryota</taxon>
        <taxon>Fungi</taxon>
        <taxon>Dikarya</taxon>
        <taxon>Ascomycota</taxon>
        <taxon>Pezizomycotina</taxon>
        <taxon>Dothideomycetes</taxon>
        <taxon>Pleosporomycetidae</taxon>
        <taxon>Pleosporales</taxon>
        <taxon>Corynesporascaceae</taxon>
        <taxon>Corynespora</taxon>
    </lineage>
</organism>
<evidence type="ECO:0000256" key="1">
    <source>
        <dbReference type="SAM" id="MobiDB-lite"/>
    </source>
</evidence>
<feature type="region of interest" description="Disordered" evidence="1">
    <location>
        <begin position="543"/>
        <end position="602"/>
    </location>
</feature>
<feature type="compositionally biased region" description="Pro residues" evidence="1">
    <location>
        <begin position="73"/>
        <end position="83"/>
    </location>
</feature>
<evidence type="ECO:0000313" key="3">
    <source>
        <dbReference type="Proteomes" id="UP000240883"/>
    </source>
</evidence>
<feature type="compositionally biased region" description="Low complexity" evidence="1">
    <location>
        <begin position="432"/>
        <end position="445"/>
    </location>
</feature>
<evidence type="ECO:0000313" key="2">
    <source>
        <dbReference type="EMBL" id="PSN74364.1"/>
    </source>
</evidence>
<feature type="compositionally biased region" description="Pro residues" evidence="1">
    <location>
        <begin position="189"/>
        <end position="201"/>
    </location>
</feature>
<feature type="compositionally biased region" description="Polar residues" evidence="1">
    <location>
        <begin position="591"/>
        <end position="602"/>
    </location>
</feature>
<keyword evidence="3" id="KW-1185">Reference proteome</keyword>
<protein>
    <submittedName>
        <fullName evidence="2">Uncharacterized protein</fullName>
    </submittedName>
</protein>
<dbReference type="GO" id="GO:0003677">
    <property type="term" value="F:DNA binding"/>
    <property type="evidence" value="ECO:0007669"/>
    <property type="project" value="InterPro"/>
</dbReference>
<reference evidence="2 3" key="1">
    <citation type="journal article" date="2018" name="Front. Microbiol.">
        <title>Genome-Wide Analysis of Corynespora cassiicola Leaf Fall Disease Putative Effectors.</title>
        <authorList>
            <person name="Lopez D."/>
            <person name="Ribeiro S."/>
            <person name="Label P."/>
            <person name="Fumanal B."/>
            <person name="Venisse J.S."/>
            <person name="Kohler A."/>
            <person name="de Oliveira R.R."/>
            <person name="Labutti K."/>
            <person name="Lipzen A."/>
            <person name="Lail K."/>
            <person name="Bauer D."/>
            <person name="Ohm R.A."/>
            <person name="Barry K.W."/>
            <person name="Spatafora J."/>
            <person name="Grigoriev I.V."/>
            <person name="Martin F.M."/>
            <person name="Pujade-Renaud V."/>
        </authorList>
    </citation>
    <scope>NUCLEOTIDE SEQUENCE [LARGE SCALE GENOMIC DNA]</scope>
    <source>
        <strain evidence="2 3">Philippines</strain>
    </source>
</reference>
<feature type="compositionally biased region" description="Basic residues" evidence="1">
    <location>
        <begin position="278"/>
        <end position="294"/>
    </location>
</feature>
<dbReference type="Proteomes" id="UP000240883">
    <property type="component" value="Unassembled WGS sequence"/>
</dbReference>
<dbReference type="AlphaFoldDB" id="A0A2T2P9M5"/>
<name>A0A2T2P9M5_CORCC</name>
<dbReference type="PRINTS" id="PR00929">
    <property type="entry name" value="ATHOOK"/>
</dbReference>
<feature type="region of interest" description="Disordered" evidence="1">
    <location>
        <begin position="1"/>
        <end position="321"/>
    </location>
</feature>
<feature type="compositionally biased region" description="Polar residues" evidence="1">
    <location>
        <begin position="412"/>
        <end position="425"/>
    </location>
</feature>
<feature type="compositionally biased region" description="Basic and acidic residues" evidence="1">
    <location>
        <begin position="58"/>
        <end position="70"/>
    </location>
</feature>